<dbReference type="PANTHER" id="PTHR33164:SF43">
    <property type="entry name" value="HTH-TYPE TRANSCRIPTIONAL REPRESSOR YETL"/>
    <property type="match status" value="1"/>
</dbReference>
<evidence type="ECO:0000313" key="5">
    <source>
        <dbReference type="Proteomes" id="UP000199034"/>
    </source>
</evidence>
<dbReference type="InterPro" id="IPR036390">
    <property type="entry name" value="WH_DNA-bd_sf"/>
</dbReference>
<evidence type="ECO:0000256" key="2">
    <source>
        <dbReference type="ARBA" id="ARBA00023125"/>
    </source>
</evidence>
<dbReference type="SUPFAM" id="SSF46785">
    <property type="entry name" value="Winged helix' DNA-binding domain"/>
    <property type="match status" value="1"/>
</dbReference>
<dbReference type="AlphaFoldDB" id="A0A1G6R1Z1"/>
<dbReference type="PROSITE" id="PS01117">
    <property type="entry name" value="HTH_MARR_1"/>
    <property type="match status" value="1"/>
</dbReference>
<organism evidence="4 5">
    <name type="scientific">Nocardioides lianchengensis</name>
    <dbReference type="NCBI Taxonomy" id="1045774"/>
    <lineage>
        <taxon>Bacteria</taxon>
        <taxon>Bacillati</taxon>
        <taxon>Actinomycetota</taxon>
        <taxon>Actinomycetes</taxon>
        <taxon>Propionibacteriales</taxon>
        <taxon>Nocardioidaceae</taxon>
        <taxon>Nocardioides</taxon>
    </lineage>
</organism>
<dbReference type="GO" id="GO:0003677">
    <property type="term" value="F:DNA binding"/>
    <property type="evidence" value="ECO:0007669"/>
    <property type="project" value="UniProtKB-KW"/>
</dbReference>
<keyword evidence="2 4" id="KW-0238">DNA-binding</keyword>
<keyword evidence="3" id="KW-0804">Transcription</keyword>
<dbReference type="PROSITE" id="PS50995">
    <property type="entry name" value="HTH_MARR_2"/>
    <property type="match status" value="1"/>
</dbReference>
<accession>A0A1G6R1Z1</accession>
<proteinExistence type="predicted"/>
<dbReference type="PANTHER" id="PTHR33164">
    <property type="entry name" value="TRANSCRIPTIONAL REGULATOR, MARR FAMILY"/>
    <property type="match status" value="1"/>
</dbReference>
<evidence type="ECO:0000313" key="4">
    <source>
        <dbReference type="EMBL" id="SDC98065.1"/>
    </source>
</evidence>
<dbReference type="PRINTS" id="PR00598">
    <property type="entry name" value="HTHMARR"/>
</dbReference>
<dbReference type="Gene3D" id="1.10.10.10">
    <property type="entry name" value="Winged helix-like DNA-binding domain superfamily/Winged helix DNA-binding domain"/>
    <property type="match status" value="1"/>
</dbReference>
<dbReference type="InterPro" id="IPR023187">
    <property type="entry name" value="Tscrpt_reg_MarR-type_CS"/>
</dbReference>
<dbReference type="InterPro" id="IPR000835">
    <property type="entry name" value="HTH_MarR-typ"/>
</dbReference>
<dbReference type="GO" id="GO:0003700">
    <property type="term" value="F:DNA-binding transcription factor activity"/>
    <property type="evidence" value="ECO:0007669"/>
    <property type="project" value="InterPro"/>
</dbReference>
<dbReference type="RefSeq" id="WP_244509354.1">
    <property type="nucleotide sequence ID" value="NZ_FMZM01000005.1"/>
</dbReference>
<dbReference type="GO" id="GO:0006950">
    <property type="term" value="P:response to stress"/>
    <property type="evidence" value="ECO:0007669"/>
    <property type="project" value="TreeGrafter"/>
</dbReference>
<protein>
    <submittedName>
        <fullName evidence="4">DNA-binding transcriptional regulator, MarR family</fullName>
    </submittedName>
</protein>
<reference evidence="4 5" key="1">
    <citation type="submission" date="2016-10" db="EMBL/GenBank/DDBJ databases">
        <authorList>
            <person name="de Groot N.N."/>
        </authorList>
    </citation>
    <scope>NUCLEOTIDE SEQUENCE [LARGE SCALE GENOMIC DNA]</scope>
    <source>
        <strain evidence="4 5">CGMCC 4.6858</strain>
    </source>
</reference>
<sequence length="138" mass="14881">MPATDSTGDLLMVLARTLRQRYGAALAEWDVTPGQSRALRTVVELDGARLSALAEQLHIAARSATEVVDALETRGLVERRPDPADRRATTVVPTPEGLRLRGLLDDARHAAAGELLAPLAAEDRAELDRILRLLVDAS</sequence>
<evidence type="ECO:0000256" key="3">
    <source>
        <dbReference type="ARBA" id="ARBA00023163"/>
    </source>
</evidence>
<dbReference type="STRING" id="1045774.SAMN05421872_105103"/>
<evidence type="ECO:0000256" key="1">
    <source>
        <dbReference type="ARBA" id="ARBA00023015"/>
    </source>
</evidence>
<name>A0A1G6R1Z1_9ACTN</name>
<gene>
    <name evidence="4" type="ORF">SAMN05421872_105103</name>
</gene>
<dbReference type="InterPro" id="IPR036388">
    <property type="entry name" value="WH-like_DNA-bd_sf"/>
</dbReference>
<dbReference type="Proteomes" id="UP000199034">
    <property type="component" value="Unassembled WGS sequence"/>
</dbReference>
<keyword evidence="1" id="KW-0805">Transcription regulation</keyword>
<dbReference type="InterPro" id="IPR039422">
    <property type="entry name" value="MarR/SlyA-like"/>
</dbReference>
<dbReference type="SMART" id="SM00347">
    <property type="entry name" value="HTH_MARR"/>
    <property type="match status" value="1"/>
</dbReference>
<dbReference type="EMBL" id="FMZM01000005">
    <property type="protein sequence ID" value="SDC98065.1"/>
    <property type="molecule type" value="Genomic_DNA"/>
</dbReference>
<dbReference type="Pfam" id="PF01047">
    <property type="entry name" value="MarR"/>
    <property type="match status" value="1"/>
</dbReference>
<keyword evidence="5" id="KW-1185">Reference proteome</keyword>